<evidence type="ECO:0000256" key="1">
    <source>
        <dbReference type="ARBA" id="ARBA00001231"/>
    </source>
</evidence>
<reference evidence="7 8" key="1">
    <citation type="submission" date="2021-03" db="EMBL/GenBank/DDBJ databases">
        <title>Genomic and phenotypic characterization of Chloracidobacterium isolates provides evidence for multiple species.</title>
        <authorList>
            <person name="Saini M.K."/>
            <person name="Costas A.M.G."/>
            <person name="Tank M."/>
            <person name="Bryant D.A."/>
        </authorList>
    </citation>
    <scope>NUCLEOTIDE SEQUENCE [LARGE SCALE GENOMIC DNA]</scope>
    <source>
        <strain evidence="7 8">N</strain>
    </source>
</reference>
<evidence type="ECO:0000256" key="5">
    <source>
        <dbReference type="ARBA" id="ARBA00023295"/>
    </source>
</evidence>
<evidence type="ECO:0000259" key="6">
    <source>
        <dbReference type="Pfam" id="PF00933"/>
    </source>
</evidence>
<comment type="similarity">
    <text evidence="2">Belongs to the glycosyl hydrolase 3 family.</text>
</comment>
<dbReference type="InterPro" id="IPR050226">
    <property type="entry name" value="NagZ_Beta-hexosaminidase"/>
</dbReference>
<gene>
    <name evidence="7" type="primary">nagZ</name>
    <name evidence="7" type="ORF">J8C05_07580</name>
</gene>
<dbReference type="Pfam" id="PF00933">
    <property type="entry name" value="Glyco_hydro_3"/>
    <property type="match status" value="1"/>
</dbReference>
<evidence type="ECO:0000256" key="3">
    <source>
        <dbReference type="ARBA" id="ARBA00012663"/>
    </source>
</evidence>
<protein>
    <recommendedName>
        <fullName evidence="3">beta-N-acetylhexosaminidase</fullName>
        <ecNumber evidence="3">3.2.1.52</ecNumber>
    </recommendedName>
</protein>
<evidence type="ECO:0000313" key="8">
    <source>
        <dbReference type="Proteomes" id="UP000677668"/>
    </source>
</evidence>
<dbReference type="PANTHER" id="PTHR30480">
    <property type="entry name" value="BETA-HEXOSAMINIDASE-RELATED"/>
    <property type="match status" value="1"/>
</dbReference>
<dbReference type="PANTHER" id="PTHR30480:SF13">
    <property type="entry name" value="BETA-HEXOSAMINIDASE"/>
    <property type="match status" value="1"/>
</dbReference>
<name>A0ABX8B0Y8_9BACT</name>
<dbReference type="EMBL" id="CP072642">
    <property type="protein sequence ID" value="QUV93236.1"/>
    <property type="molecule type" value="Genomic_DNA"/>
</dbReference>
<dbReference type="EC" id="3.2.1.52" evidence="3"/>
<accession>A0ABX8B0Y8</accession>
<proteinExistence type="inferred from homology"/>
<dbReference type="RefSeq" id="WP_211421635.1">
    <property type="nucleotide sequence ID" value="NZ_CP072642.1"/>
</dbReference>
<dbReference type="InterPro" id="IPR036962">
    <property type="entry name" value="Glyco_hydro_3_N_sf"/>
</dbReference>
<keyword evidence="5 7" id="KW-0326">Glycosidase</keyword>
<keyword evidence="8" id="KW-1185">Reference proteome</keyword>
<comment type="catalytic activity">
    <reaction evidence="1">
        <text>Hydrolysis of terminal non-reducing N-acetyl-D-hexosamine residues in N-acetyl-beta-D-hexosaminides.</text>
        <dbReference type="EC" id="3.2.1.52"/>
    </reaction>
</comment>
<dbReference type="Proteomes" id="UP000677668">
    <property type="component" value="Chromosome 1"/>
</dbReference>
<dbReference type="Gene3D" id="3.20.20.300">
    <property type="entry name" value="Glycoside hydrolase, family 3, N-terminal domain"/>
    <property type="match status" value="1"/>
</dbReference>
<evidence type="ECO:0000256" key="4">
    <source>
        <dbReference type="ARBA" id="ARBA00022801"/>
    </source>
</evidence>
<dbReference type="InterPro" id="IPR001764">
    <property type="entry name" value="Glyco_hydro_3_N"/>
</dbReference>
<feature type="domain" description="Glycoside hydrolase family 3 N-terminal" evidence="6">
    <location>
        <begin position="10"/>
        <end position="334"/>
    </location>
</feature>
<organism evidence="7 8">
    <name type="scientific">Chloracidobacterium sp. N</name>
    <dbReference type="NCBI Taxonomy" id="2821540"/>
    <lineage>
        <taxon>Bacteria</taxon>
        <taxon>Pseudomonadati</taxon>
        <taxon>Acidobacteriota</taxon>
        <taxon>Terriglobia</taxon>
        <taxon>Terriglobales</taxon>
        <taxon>Acidobacteriaceae</taxon>
        <taxon>Chloracidobacterium</taxon>
        <taxon>Chloracidobacterium aggregatum</taxon>
    </lineage>
</organism>
<dbReference type="GO" id="GO:0004563">
    <property type="term" value="F:beta-N-acetylhexosaminidase activity"/>
    <property type="evidence" value="ECO:0007669"/>
    <property type="project" value="UniProtKB-EC"/>
</dbReference>
<dbReference type="NCBIfam" id="NF003740">
    <property type="entry name" value="PRK05337.1"/>
    <property type="match status" value="1"/>
</dbReference>
<evidence type="ECO:0000256" key="2">
    <source>
        <dbReference type="ARBA" id="ARBA00005336"/>
    </source>
</evidence>
<sequence length="374" mass="40754">MTTPTRMFSLEQKVGQLLFIGLPGPTLDAEAQQLVKSIQPGGVILFARNLESPQQTAELTADIRRFSRVMPLISIDQEGGRVDRLRHLAGPMPSAKQISLADDAKLAFELGVVTADLLRLLGFNMNFAPVLDIEAANDQPNGLEERCWGGQAMTVIRFAGTYLEGLQNHGILGCGKHFPGLGDTAVDSHHALPTVNRSEKQLLAEDLRVYADLFSTLYTRVPAVMTAHASYPAFDGHSGIPASLSRNVVTDLLRKRMEFSGIAICDDLEMGAIQKTVEFSEAVVRAVEAGNDMLLVCSRPDLMQEAQTTLVRAVETGRIPRSRLEVSIDRIAKVKAMVMAPYAYSAEAFRRATERLAVLHRAVMGSAAPQESLS</sequence>
<keyword evidence="4 7" id="KW-0378">Hydrolase</keyword>
<dbReference type="SUPFAM" id="SSF51445">
    <property type="entry name" value="(Trans)glycosidases"/>
    <property type="match status" value="1"/>
</dbReference>
<dbReference type="InterPro" id="IPR017853">
    <property type="entry name" value="GH"/>
</dbReference>
<evidence type="ECO:0000313" key="7">
    <source>
        <dbReference type="EMBL" id="QUV93236.1"/>
    </source>
</evidence>